<dbReference type="Proteomes" id="UP000178946">
    <property type="component" value="Unassembled WGS sequence"/>
</dbReference>
<dbReference type="AlphaFoldDB" id="A0A1F8DSQ2"/>
<gene>
    <name evidence="4" type="ORF">A3A20_02910</name>
</gene>
<dbReference type="Gene3D" id="1.10.10.10">
    <property type="entry name" value="Winged helix-like DNA-binding domain superfamily/Winged helix DNA-binding domain"/>
    <property type="match status" value="1"/>
</dbReference>
<sequence>MSSDFIPQRSFEIAFAAFRVAALFKRPYLRDAVEIAATDFYAKNKKDALGRLERLIRVAEAIGEIGQANAAVLYREIGNLQTVSSQEDFRIETIRQSEAEIESIFSKPPMVMENGNGINAAMRQTNIADFIRQCGNAAMKDIIVAFPDVSERTLRYDLQKLCDQDLIERAGNGGPSSYYRLIGERVRSNNL</sequence>
<dbReference type="Pfam" id="PF08220">
    <property type="entry name" value="HTH_DeoR"/>
    <property type="match status" value="1"/>
</dbReference>
<dbReference type="InterPro" id="IPR001034">
    <property type="entry name" value="DeoR_HTH"/>
</dbReference>
<dbReference type="STRING" id="1802557.A3A20_02910"/>
<dbReference type="GO" id="GO:0003700">
    <property type="term" value="F:DNA-binding transcription factor activity"/>
    <property type="evidence" value="ECO:0007669"/>
    <property type="project" value="InterPro"/>
</dbReference>
<accession>A0A1F8DSQ2</accession>
<dbReference type="InterPro" id="IPR036388">
    <property type="entry name" value="WH-like_DNA-bd_sf"/>
</dbReference>
<dbReference type="SUPFAM" id="SSF46785">
    <property type="entry name" value="Winged helix' DNA-binding domain"/>
    <property type="match status" value="1"/>
</dbReference>
<keyword evidence="2" id="KW-0804">Transcription</keyword>
<protein>
    <recommendedName>
        <fullName evidence="3">HTH deoR-type domain-containing protein</fullName>
    </recommendedName>
</protein>
<evidence type="ECO:0000259" key="3">
    <source>
        <dbReference type="Pfam" id="PF08220"/>
    </source>
</evidence>
<name>A0A1F8DSQ2_9BACT</name>
<comment type="caution">
    <text evidence="4">The sequence shown here is derived from an EMBL/GenBank/DDBJ whole genome shotgun (WGS) entry which is preliminary data.</text>
</comment>
<proteinExistence type="predicted"/>
<evidence type="ECO:0000256" key="2">
    <source>
        <dbReference type="ARBA" id="ARBA00023163"/>
    </source>
</evidence>
<evidence type="ECO:0000313" key="4">
    <source>
        <dbReference type="EMBL" id="OGM91492.1"/>
    </source>
</evidence>
<feature type="domain" description="HTH deoR-type" evidence="3">
    <location>
        <begin position="123"/>
        <end position="173"/>
    </location>
</feature>
<organism evidence="4 5">
    <name type="scientific">Candidatus Wolfebacteria bacterium RIFCSPLOWO2_01_FULL_45_19</name>
    <dbReference type="NCBI Taxonomy" id="1802557"/>
    <lineage>
        <taxon>Bacteria</taxon>
        <taxon>Candidatus Wolfeibacteriota</taxon>
    </lineage>
</organism>
<keyword evidence="1" id="KW-0805">Transcription regulation</keyword>
<reference evidence="4 5" key="1">
    <citation type="journal article" date="2016" name="Nat. Commun.">
        <title>Thousands of microbial genomes shed light on interconnected biogeochemical processes in an aquifer system.</title>
        <authorList>
            <person name="Anantharaman K."/>
            <person name="Brown C.T."/>
            <person name="Hug L.A."/>
            <person name="Sharon I."/>
            <person name="Castelle C.J."/>
            <person name="Probst A.J."/>
            <person name="Thomas B.C."/>
            <person name="Singh A."/>
            <person name="Wilkins M.J."/>
            <person name="Karaoz U."/>
            <person name="Brodie E.L."/>
            <person name="Williams K.H."/>
            <person name="Hubbard S.S."/>
            <person name="Banfield J.F."/>
        </authorList>
    </citation>
    <scope>NUCLEOTIDE SEQUENCE [LARGE SCALE GENOMIC DNA]</scope>
</reference>
<dbReference type="EMBL" id="MGIR01000002">
    <property type="protein sequence ID" value="OGM91492.1"/>
    <property type="molecule type" value="Genomic_DNA"/>
</dbReference>
<evidence type="ECO:0000313" key="5">
    <source>
        <dbReference type="Proteomes" id="UP000178946"/>
    </source>
</evidence>
<dbReference type="InterPro" id="IPR036390">
    <property type="entry name" value="WH_DNA-bd_sf"/>
</dbReference>
<evidence type="ECO:0000256" key="1">
    <source>
        <dbReference type="ARBA" id="ARBA00023015"/>
    </source>
</evidence>